<reference evidence="1 2" key="1">
    <citation type="submission" date="2021-05" db="EMBL/GenBank/DDBJ databases">
        <title>Genome Assembly of Synthetic Allotetraploid Brassica napus Reveals Homoeologous Exchanges between Subgenomes.</title>
        <authorList>
            <person name="Davis J.T."/>
        </authorList>
    </citation>
    <scope>NUCLEOTIDE SEQUENCE [LARGE SCALE GENOMIC DNA]</scope>
    <source>
        <strain evidence="2">cv. Da-Ae</strain>
        <tissue evidence="1">Seedling</tissue>
    </source>
</reference>
<comment type="caution">
    <text evidence="1">The sequence shown here is derived from an EMBL/GenBank/DDBJ whole genome shotgun (WGS) entry which is preliminary data.</text>
</comment>
<accession>A0ABQ7YZX6</accession>
<keyword evidence="2" id="KW-1185">Reference proteome</keyword>
<dbReference type="Proteomes" id="UP000824890">
    <property type="component" value="Unassembled WGS sequence"/>
</dbReference>
<evidence type="ECO:0000313" key="1">
    <source>
        <dbReference type="EMBL" id="KAH0873460.1"/>
    </source>
</evidence>
<protein>
    <recommendedName>
        <fullName evidence="3">Hexosyltransferase</fullName>
    </recommendedName>
</protein>
<dbReference type="EMBL" id="JAGKQM010000016">
    <property type="protein sequence ID" value="KAH0873460.1"/>
    <property type="molecule type" value="Genomic_DNA"/>
</dbReference>
<evidence type="ECO:0000313" key="2">
    <source>
        <dbReference type="Proteomes" id="UP000824890"/>
    </source>
</evidence>
<proteinExistence type="predicted"/>
<organism evidence="1 2">
    <name type="scientific">Brassica napus</name>
    <name type="common">Rape</name>
    <dbReference type="NCBI Taxonomy" id="3708"/>
    <lineage>
        <taxon>Eukaryota</taxon>
        <taxon>Viridiplantae</taxon>
        <taxon>Streptophyta</taxon>
        <taxon>Embryophyta</taxon>
        <taxon>Tracheophyta</taxon>
        <taxon>Spermatophyta</taxon>
        <taxon>Magnoliopsida</taxon>
        <taxon>eudicotyledons</taxon>
        <taxon>Gunneridae</taxon>
        <taxon>Pentapetalae</taxon>
        <taxon>rosids</taxon>
        <taxon>malvids</taxon>
        <taxon>Brassicales</taxon>
        <taxon>Brassicaceae</taxon>
        <taxon>Brassiceae</taxon>
        <taxon>Brassica</taxon>
    </lineage>
</organism>
<gene>
    <name evidence="1" type="ORF">HID58_070822</name>
</gene>
<name>A0ABQ7YZX6_BRANA</name>
<sequence>MAAVLPGSRWIAQILSLIGIKDRSSIGSHDPSRPKLFIFIGTSNFFPQRMKMESCKMFIGRLSWKTTEYREYFRVSVSVAVRAIFAHSQVTAPPSKAIVLFMPVFAYVLLHFRQSLEAAAGQCYYESQSTFPVPATSSEVYLHSPALDVMNQMLLVSSAEINDVVFIVDRFSKTLGQDMRVVYLIATARLLPAKQTYYQQSSDWNSWECVFVQLCPQDFISNFSALIHQSPCGWLLFLC</sequence>
<evidence type="ECO:0008006" key="3">
    <source>
        <dbReference type="Google" id="ProtNLM"/>
    </source>
</evidence>